<evidence type="ECO:0000313" key="12">
    <source>
        <dbReference type="Proteomes" id="UP000194153"/>
    </source>
</evidence>
<protein>
    <recommendedName>
        <fullName evidence="3">nitrite reductase (cytochrome; ammonia-forming)</fullName>
        <ecNumber evidence="3">1.7.2.2</ecNumber>
    </recommendedName>
</protein>
<dbReference type="Proteomes" id="UP000194153">
    <property type="component" value="Unassembled WGS sequence"/>
</dbReference>
<accession>A0ABQ0MH80</accession>
<keyword evidence="7" id="KW-0106">Calcium</keyword>
<keyword evidence="8" id="KW-0560">Oxidoreductase</keyword>
<dbReference type="Pfam" id="PF02335">
    <property type="entry name" value="Cytochrom_C552"/>
    <property type="match status" value="1"/>
</dbReference>
<comment type="similarity">
    <text evidence="2">Belongs to the cytochrome c-552 family.</text>
</comment>
<dbReference type="PANTHER" id="PTHR30633:SF0">
    <property type="entry name" value="CYTOCHROME C-552"/>
    <property type="match status" value="1"/>
</dbReference>
<evidence type="ECO:0000256" key="2">
    <source>
        <dbReference type="ARBA" id="ARBA00009288"/>
    </source>
</evidence>
<evidence type="ECO:0000256" key="1">
    <source>
        <dbReference type="ARBA" id="ARBA00004196"/>
    </source>
</evidence>
<keyword evidence="4" id="KW-0349">Heme</keyword>
<evidence type="ECO:0000313" key="11">
    <source>
        <dbReference type="EMBL" id="GAW66442.1"/>
    </source>
</evidence>
<evidence type="ECO:0000256" key="6">
    <source>
        <dbReference type="ARBA" id="ARBA00022729"/>
    </source>
</evidence>
<proteinExistence type="inferred from homology"/>
<keyword evidence="5" id="KW-0479">Metal-binding</keyword>
<keyword evidence="12" id="KW-1185">Reference proteome</keyword>
<keyword evidence="6" id="KW-0732">Signal</keyword>
<dbReference type="SUPFAM" id="SSF48695">
    <property type="entry name" value="Multiheme cytochromes"/>
    <property type="match status" value="1"/>
</dbReference>
<dbReference type="CDD" id="cd00548">
    <property type="entry name" value="NrfA-like"/>
    <property type="match status" value="1"/>
</dbReference>
<comment type="catalytic activity">
    <reaction evidence="10">
        <text>6 Fe(III)-[cytochrome c] + NH4(+) + 2 H2O = 6 Fe(II)-[cytochrome c] + nitrite + 8 H(+)</text>
        <dbReference type="Rhea" id="RHEA:13089"/>
        <dbReference type="Rhea" id="RHEA-COMP:10350"/>
        <dbReference type="Rhea" id="RHEA-COMP:14399"/>
        <dbReference type="ChEBI" id="CHEBI:15377"/>
        <dbReference type="ChEBI" id="CHEBI:15378"/>
        <dbReference type="ChEBI" id="CHEBI:16301"/>
        <dbReference type="ChEBI" id="CHEBI:28938"/>
        <dbReference type="ChEBI" id="CHEBI:29033"/>
        <dbReference type="ChEBI" id="CHEBI:29034"/>
        <dbReference type="EC" id="1.7.2.2"/>
    </reaction>
</comment>
<comment type="caution">
    <text evidence="11">The sequence shown here is derived from an EMBL/GenBank/DDBJ whole genome shotgun (WGS) entry which is preliminary data.</text>
</comment>
<gene>
    <name evidence="11" type="ORF">GPEL0_01r1811</name>
</gene>
<evidence type="ECO:0000256" key="3">
    <source>
        <dbReference type="ARBA" id="ARBA00011887"/>
    </source>
</evidence>
<reference evidence="11 12" key="1">
    <citation type="submission" date="2017-04" db="EMBL/GenBank/DDBJ databases">
        <authorList>
            <consortium name="Geobacter pelophilus Genome Sequencing"/>
            <person name="Aoyagi T."/>
            <person name="Koike H."/>
            <person name="Hori T."/>
        </authorList>
    </citation>
    <scope>NUCLEOTIDE SEQUENCE [LARGE SCALE GENOMIC DNA]</scope>
    <source>
        <strain evidence="11 12">Drf2</strain>
    </source>
</reference>
<keyword evidence="9" id="KW-0408">Iron</keyword>
<dbReference type="EMBL" id="BDQG01000001">
    <property type="protein sequence ID" value="GAW66442.1"/>
    <property type="molecule type" value="Genomic_DNA"/>
</dbReference>
<dbReference type="PANTHER" id="PTHR30633">
    <property type="entry name" value="CYTOCHROME C-552 RESPIRATORY NITRITE REDUCTASE"/>
    <property type="match status" value="1"/>
</dbReference>
<organism evidence="11 12">
    <name type="scientific">Geoanaerobacter pelophilus</name>
    <dbReference type="NCBI Taxonomy" id="60036"/>
    <lineage>
        <taxon>Bacteria</taxon>
        <taxon>Pseudomonadati</taxon>
        <taxon>Thermodesulfobacteriota</taxon>
        <taxon>Desulfuromonadia</taxon>
        <taxon>Geobacterales</taxon>
        <taxon>Geobacteraceae</taxon>
        <taxon>Geoanaerobacter</taxon>
    </lineage>
</organism>
<evidence type="ECO:0000256" key="8">
    <source>
        <dbReference type="ARBA" id="ARBA00023002"/>
    </source>
</evidence>
<comment type="subcellular location">
    <subcellularLocation>
        <location evidence="1">Cell envelope</location>
    </subcellularLocation>
</comment>
<evidence type="ECO:0000256" key="9">
    <source>
        <dbReference type="ARBA" id="ARBA00023004"/>
    </source>
</evidence>
<dbReference type="Gene3D" id="1.10.1130.10">
    <property type="entry name" value="Flavocytochrome C3, Chain A"/>
    <property type="match status" value="1"/>
</dbReference>
<evidence type="ECO:0000256" key="10">
    <source>
        <dbReference type="ARBA" id="ARBA00049131"/>
    </source>
</evidence>
<dbReference type="InterPro" id="IPR036280">
    <property type="entry name" value="Multihaem_cyt_sf"/>
</dbReference>
<name>A0ABQ0MH80_9BACT</name>
<reference evidence="12" key="2">
    <citation type="submission" date="2017-05" db="EMBL/GenBank/DDBJ databases">
        <title>Draft genome sequence of Geobacter pelophilus, a iron(III)-reducing bacteria.</title>
        <authorList>
            <person name="Aoyagi T."/>
            <person name="Koike H."/>
            <person name="Morita T."/>
            <person name="Sato Y."/>
            <person name="Habe H."/>
            <person name="Hori T."/>
        </authorList>
    </citation>
    <scope>NUCLEOTIDE SEQUENCE [LARGE SCALE GENOMIC DNA]</scope>
    <source>
        <strain evidence="12">Drf2</strain>
    </source>
</reference>
<dbReference type="EC" id="1.7.2.2" evidence="3"/>
<dbReference type="Gene3D" id="1.20.140.10">
    <property type="entry name" value="Butyryl-CoA Dehydrogenase, subunit A, domain 3"/>
    <property type="match status" value="1"/>
</dbReference>
<sequence>MVDSKSPAVAGKDSGNQLQLKKGGIDMLAGYAKRLGGAVLVLLAATALWSGCSHNNADSRQPAQMTEEPLSPADAAIDPAHWGRLYPVHYQQWKLTSEPTPAGLSKYKRGFDVGEERRDKLDEYPFLALLYSGWGFGTEYNEPRGHYYMVQDQLEVDPGRLKAGGACLTCKTPYAPKLQKEMGRAYFATPYKEVLARLPKQNQALGAACVDCHDNQGMTLRISRDFTLGKALRQIGMDPSKLTREQKKTLVCAQCHVTYMIPKDQEMHSTDVVFPWAGSREGGIPVENVIKNIKSSPANLEWTQAVTGFKLGFIRHPEYEFYSNDSPHWAAGVTCADCHMPLMSVSHETLTDHRIMSPLKGDMTACAGCHEEKAPELRAKVIAIQDRFIASYLKTGYAVAADAKLFEMANKAKAAGKQIDSQVYGIARENYEQAFYRLIFVGAENSTGFHNPKEGMRVVEDAARYAATAEMHLRQMLAKAGERVPEQVDLELSKYTGNRGQKHLKFRPEHEIKAPIVK</sequence>
<evidence type="ECO:0000256" key="7">
    <source>
        <dbReference type="ARBA" id="ARBA00022837"/>
    </source>
</evidence>
<evidence type="ECO:0000256" key="5">
    <source>
        <dbReference type="ARBA" id="ARBA00022723"/>
    </source>
</evidence>
<dbReference type="PIRSF" id="PIRSF000243">
    <property type="entry name" value="Cyt_c552"/>
    <property type="match status" value="1"/>
</dbReference>
<evidence type="ECO:0000256" key="4">
    <source>
        <dbReference type="ARBA" id="ARBA00022617"/>
    </source>
</evidence>
<dbReference type="InterPro" id="IPR003321">
    <property type="entry name" value="Cyt_c552"/>
</dbReference>